<gene>
    <name evidence="1" type="ORF">H2C83_01205</name>
</gene>
<evidence type="ECO:0000313" key="2">
    <source>
        <dbReference type="Proteomes" id="UP000538292"/>
    </source>
</evidence>
<dbReference type="RefSeq" id="WP_181736945.1">
    <property type="nucleotide sequence ID" value="NZ_JACEOL010000002.1"/>
</dbReference>
<keyword evidence="2" id="KW-1185">Reference proteome</keyword>
<comment type="caution">
    <text evidence="1">The sequence shown here is derived from an EMBL/GenBank/DDBJ whole genome shotgun (WGS) entry which is preliminary data.</text>
</comment>
<protein>
    <submittedName>
        <fullName evidence="1">Stage V sporulation protein AE</fullName>
    </submittedName>
</protein>
<dbReference type="AlphaFoldDB" id="A0A7W2AQX1"/>
<accession>A0A7W2AQX1</accession>
<evidence type="ECO:0000313" key="1">
    <source>
        <dbReference type="EMBL" id="MBA4600965.1"/>
    </source>
</evidence>
<sequence>MNKRKIIIVTDGDQIARQALEKAAEQLGVRCISLSVGNPSPFGGPELVDLVKQAAYDPVIVMFDDCGDEKEGIGEQSLKYVATRPDIDVIGAIAVAFNCKKSKGTPVHVAIDRNGQIISSSVDKSGQIVYDQPLRILGDTLEVLNELPIPFVVGIGDLGKMQHQDEVKIGAPVTTKALQLILCKFQHGCQ</sequence>
<dbReference type="Proteomes" id="UP000538292">
    <property type="component" value="Unassembled WGS sequence"/>
</dbReference>
<dbReference type="Pfam" id="PF14097">
    <property type="entry name" value="SpoVAE"/>
    <property type="match status" value="1"/>
</dbReference>
<reference evidence="1 2" key="1">
    <citation type="submission" date="2020-07" db="EMBL/GenBank/DDBJ databases">
        <title>Thermoactinomyces phylogeny.</title>
        <authorList>
            <person name="Dunlap C."/>
        </authorList>
    </citation>
    <scope>NUCLEOTIDE SEQUENCE [LARGE SCALE GENOMIC DNA]</scope>
    <source>
        <strain evidence="1 2">AMNI-1</strain>
    </source>
</reference>
<proteinExistence type="predicted"/>
<organism evidence="1 2">
    <name type="scientific">Thermoactinomyces mirandus</name>
    <dbReference type="NCBI Taxonomy" id="2756294"/>
    <lineage>
        <taxon>Bacteria</taxon>
        <taxon>Bacillati</taxon>
        <taxon>Bacillota</taxon>
        <taxon>Bacilli</taxon>
        <taxon>Bacillales</taxon>
        <taxon>Thermoactinomycetaceae</taxon>
        <taxon>Thermoactinomyces</taxon>
    </lineage>
</organism>
<dbReference type="EMBL" id="JACEOL010000002">
    <property type="protein sequence ID" value="MBA4600965.1"/>
    <property type="molecule type" value="Genomic_DNA"/>
</dbReference>
<dbReference type="InterPro" id="IPR025914">
    <property type="entry name" value="SpoVAE"/>
</dbReference>
<name>A0A7W2AQX1_9BACL</name>